<proteinExistence type="predicted"/>
<sequence length="157" mass="17516">MITCKFMKTAKHPDSKKLNAVCACEVIDDDTRKGVELFLPLFDAVVLNKLLTENISGTEWKYETGGDEAVTALFMMAPDDAVWGPTRNTLIYLSLAGERSLLDLLYDVTAEDSPFTTEEYALCFWAQTVLDTLSNLKARGLTNEEIIASHDLRALFN</sequence>
<organism evidence="1">
    <name type="scientific">bioreactor metagenome</name>
    <dbReference type="NCBI Taxonomy" id="1076179"/>
    <lineage>
        <taxon>unclassified sequences</taxon>
        <taxon>metagenomes</taxon>
        <taxon>ecological metagenomes</taxon>
    </lineage>
</organism>
<gene>
    <name evidence="1" type="ORF">SDC9_164684</name>
</gene>
<protein>
    <submittedName>
        <fullName evidence="1">Uncharacterized protein</fullName>
    </submittedName>
</protein>
<evidence type="ECO:0000313" key="1">
    <source>
        <dbReference type="EMBL" id="MPN17331.1"/>
    </source>
</evidence>
<dbReference type="AlphaFoldDB" id="A0A645FSB3"/>
<dbReference type="EMBL" id="VSSQ01064428">
    <property type="protein sequence ID" value="MPN17331.1"/>
    <property type="molecule type" value="Genomic_DNA"/>
</dbReference>
<name>A0A645FSB3_9ZZZZ</name>
<reference evidence="1" key="1">
    <citation type="submission" date="2019-08" db="EMBL/GenBank/DDBJ databases">
        <authorList>
            <person name="Kucharzyk K."/>
            <person name="Murdoch R.W."/>
            <person name="Higgins S."/>
            <person name="Loffler F."/>
        </authorList>
    </citation>
    <scope>NUCLEOTIDE SEQUENCE</scope>
</reference>
<accession>A0A645FSB3</accession>
<comment type="caution">
    <text evidence="1">The sequence shown here is derived from an EMBL/GenBank/DDBJ whole genome shotgun (WGS) entry which is preliminary data.</text>
</comment>